<organism evidence="12 13">
    <name type="scientific">Kribbella alba</name>
    <dbReference type="NCBI Taxonomy" id="190197"/>
    <lineage>
        <taxon>Bacteria</taxon>
        <taxon>Bacillati</taxon>
        <taxon>Actinomycetota</taxon>
        <taxon>Actinomycetes</taxon>
        <taxon>Propionibacteriales</taxon>
        <taxon>Kribbellaceae</taxon>
        <taxon>Kribbella</taxon>
    </lineage>
</organism>
<evidence type="ECO:0000256" key="5">
    <source>
        <dbReference type="ARBA" id="ARBA00022801"/>
    </source>
</evidence>
<evidence type="ECO:0000313" key="13">
    <source>
        <dbReference type="Proteomes" id="UP001501319"/>
    </source>
</evidence>
<dbReference type="EMBL" id="BAAANE010000002">
    <property type="protein sequence ID" value="GAA1622685.1"/>
    <property type="molecule type" value="Genomic_DNA"/>
</dbReference>
<evidence type="ECO:0000256" key="7">
    <source>
        <dbReference type="ARBA" id="ARBA00023049"/>
    </source>
</evidence>
<dbReference type="PANTHER" id="PTHR33794:SF1">
    <property type="entry name" value="BACILLOLYSIN"/>
    <property type="match status" value="1"/>
</dbReference>
<dbReference type="InterPro" id="IPR050728">
    <property type="entry name" value="Zinc_Metalloprotease_M4"/>
</dbReference>
<name>A0ABN2EYT4_9ACTN</name>
<keyword evidence="7 8" id="KW-0482">Metalloprotease</keyword>
<evidence type="ECO:0000256" key="6">
    <source>
        <dbReference type="ARBA" id="ARBA00022833"/>
    </source>
</evidence>
<feature type="domain" description="Peptidase M4 C-terminal" evidence="10">
    <location>
        <begin position="337"/>
        <end position="515"/>
    </location>
</feature>
<evidence type="ECO:0000313" key="12">
    <source>
        <dbReference type="EMBL" id="GAA1622685.1"/>
    </source>
</evidence>
<accession>A0ABN2EYT4</accession>
<comment type="similarity">
    <text evidence="1 8">Belongs to the peptidase M4 family.</text>
</comment>
<proteinExistence type="inferred from homology"/>
<feature type="domain" description="Peptidase M4" evidence="9">
    <location>
        <begin position="186"/>
        <end position="334"/>
    </location>
</feature>
<evidence type="ECO:0000256" key="3">
    <source>
        <dbReference type="ARBA" id="ARBA00022723"/>
    </source>
</evidence>
<dbReference type="EC" id="3.4.24.-" evidence="8"/>
<dbReference type="PANTHER" id="PTHR33794">
    <property type="entry name" value="BACILLOLYSIN"/>
    <property type="match status" value="1"/>
</dbReference>
<comment type="subcellular location">
    <subcellularLocation>
        <location evidence="8">Secreted</location>
    </subcellularLocation>
</comment>
<keyword evidence="8" id="KW-0964">Secreted</keyword>
<feature type="chain" id="PRO_5044990415" description="Neutral metalloproteinase" evidence="8">
    <location>
        <begin position="26"/>
        <end position="632"/>
    </location>
</feature>
<reference evidence="12 13" key="1">
    <citation type="journal article" date="2019" name="Int. J. Syst. Evol. Microbiol.">
        <title>The Global Catalogue of Microorganisms (GCM) 10K type strain sequencing project: providing services to taxonomists for standard genome sequencing and annotation.</title>
        <authorList>
            <consortium name="The Broad Institute Genomics Platform"/>
            <consortium name="The Broad Institute Genome Sequencing Center for Infectious Disease"/>
            <person name="Wu L."/>
            <person name="Ma J."/>
        </authorList>
    </citation>
    <scope>NUCLEOTIDE SEQUENCE [LARGE SCALE GENOMIC DNA]</scope>
    <source>
        <strain evidence="12 13">JCM 14306</strain>
    </source>
</reference>
<keyword evidence="4 8" id="KW-0732">Signal</keyword>
<evidence type="ECO:0000259" key="11">
    <source>
        <dbReference type="Pfam" id="PF07504"/>
    </source>
</evidence>
<dbReference type="InterPro" id="IPR027268">
    <property type="entry name" value="Peptidase_M4/M1_CTD_sf"/>
</dbReference>
<dbReference type="Gene3D" id="1.10.390.10">
    <property type="entry name" value="Neutral Protease Domain 2"/>
    <property type="match status" value="1"/>
</dbReference>
<sequence length="632" mass="65969">MKRPVVLAALATAALVAAGGFTASAQPLEASPGSTGSFARGGSFTLTGADASAFAVPKDVVKVWSAKLANGATQTRYQQLVGAAKVFGGQLTVLADNSGRTTAVVGAYFPGLKAKNSASVTAARARGVAAKRIGGTGSWSSTLRIDPKDGRTFHEVVNQRAEHRWVQWVDTTSGAVKKQYDAVGHGDGIGVKGDVKRLDTVRRGGTYLLQTADGRQRTYDARNLAALPGTQLTDADNHWNLVGDITKSPSQSAAVDAHYYAGVTDDFYANTFGRNSIDDNGLPIVSTVHYTTGYCNAFWNGTQMVYGDGNGTTCLPLSGGLDVVGHELTHGVTQYTSNLIYENESGALNESFSDMMGNTIEFYAAKRGLDPAAAPDWLIGEDVVPTAGKPGFRNMADPRERDDPDHYSELLVGPDDNGFVHSNSGIPNHAYYLAVNGGRNAGCDAAGSNGHRHTADCNVRVRALGVDTAAQVFYDGFTSLPEYANLCDARNATVAVAGSRRTAARVSSAWAAVGVHSGCTPGTPPPPPCLSDPNAEIPFGSPHPYGNRSDCTWTYDNGTGGIAFHFSVLDTEQGFDNVIVSDGDGKVLATYTGPHPDGATSPCIATPTGSVQLTSDAGAVAQGFTVDAVVAC</sequence>
<keyword evidence="5 8" id="KW-0378">Hydrolase</keyword>
<dbReference type="Gene3D" id="2.60.120.290">
    <property type="entry name" value="Spermadhesin, CUB domain"/>
    <property type="match status" value="1"/>
</dbReference>
<dbReference type="InterPro" id="IPR001570">
    <property type="entry name" value="Peptidase_M4_C_domain"/>
</dbReference>
<keyword evidence="6 8" id="KW-0862">Zinc</keyword>
<comment type="function">
    <text evidence="8">Extracellular zinc metalloprotease.</text>
</comment>
<comment type="caution">
    <text evidence="12">The sequence shown here is derived from an EMBL/GenBank/DDBJ whole genome shotgun (WGS) entry which is preliminary data.</text>
</comment>
<evidence type="ECO:0000256" key="1">
    <source>
        <dbReference type="ARBA" id="ARBA00009388"/>
    </source>
</evidence>
<evidence type="ECO:0000256" key="2">
    <source>
        <dbReference type="ARBA" id="ARBA00022670"/>
    </source>
</evidence>
<dbReference type="InterPro" id="IPR035914">
    <property type="entry name" value="Sperma_CUB_dom_sf"/>
</dbReference>
<comment type="cofactor">
    <cofactor evidence="8">
        <name>Zn(2+)</name>
        <dbReference type="ChEBI" id="CHEBI:29105"/>
    </cofactor>
</comment>
<protein>
    <recommendedName>
        <fullName evidence="8">Neutral metalloproteinase</fullName>
        <ecNumber evidence="8">3.4.24.-</ecNumber>
    </recommendedName>
</protein>
<dbReference type="Pfam" id="PF02868">
    <property type="entry name" value="Peptidase_M4_C"/>
    <property type="match status" value="1"/>
</dbReference>
<dbReference type="PRINTS" id="PR00730">
    <property type="entry name" value="THERMOLYSIN"/>
</dbReference>
<dbReference type="InterPro" id="IPR011096">
    <property type="entry name" value="FTP_domain"/>
</dbReference>
<feature type="domain" description="FTP" evidence="11">
    <location>
        <begin position="66"/>
        <end position="108"/>
    </location>
</feature>
<keyword evidence="2 8" id="KW-0645">Protease</keyword>
<dbReference type="Pfam" id="PF07504">
    <property type="entry name" value="FTP"/>
    <property type="match status" value="1"/>
</dbReference>
<gene>
    <name evidence="12" type="ORF">GCM10009744_07480</name>
</gene>
<dbReference type="SUPFAM" id="SSF49854">
    <property type="entry name" value="Spermadhesin, CUB domain"/>
    <property type="match status" value="1"/>
</dbReference>
<dbReference type="RefSeq" id="WP_344108681.1">
    <property type="nucleotide sequence ID" value="NZ_BAAANE010000002.1"/>
</dbReference>
<dbReference type="SUPFAM" id="SSF55486">
    <property type="entry name" value="Metalloproteases ('zincins'), catalytic domain"/>
    <property type="match status" value="1"/>
</dbReference>
<evidence type="ECO:0000259" key="9">
    <source>
        <dbReference type="Pfam" id="PF01447"/>
    </source>
</evidence>
<dbReference type="CDD" id="cd09597">
    <property type="entry name" value="M4_TLP"/>
    <property type="match status" value="1"/>
</dbReference>
<keyword evidence="3" id="KW-0479">Metal-binding</keyword>
<dbReference type="InterPro" id="IPR013856">
    <property type="entry name" value="Peptidase_M4_domain"/>
</dbReference>
<keyword evidence="13" id="KW-1185">Reference proteome</keyword>
<dbReference type="Proteomes" id="UP001501319">
    <property type="component" value="Unassembled WGS sequence"/>
</dbReference>
<dbReference type="Gene3D" id="3.10.170.10">
    <property type="match status" value="1"/>
</dbReference>
<dbReference type="Pfam" id="PF01447">
    <property type="entry name" value="Peptidase_M4"/>
    <property type="match status" value="1"/>
</dbReference>
<evidence type="ECO:0000259" key="10">
    <source>
        <dbReference type="Pfam" id="PF02868"/>
    </source>
</evidence>
<evidence type="ECO:0000256" key="8">
    <source>
        <dbReference type="RuleBase" id="RU366073"/>
    </source>
</evidence>
<feature type="signal peptide" evidence="8">
    <location>
        <begin position="1"/>
        <end position="25"/>
    </location>
</feature>
<evidence type="ECO:0000256" key="4">
    <source>
        <dbReference type="ARBA" id="ARBA00022729"/>
    </source>
</evidence>
<dbReference type="InterPro" id="IPR023612">
    <property type="entry name" value="Peptidase_M4"/>
</dbReference>